<proteinExistence type="predicted"/>
<dbReference type="EMBL" id="VSWC01000197">
    <property type="protein sequence ID" value="KAA1064969.1"/>
    <property type="molecule type" value="Genomic_DNA"/>
</dbReference>
<comment type="caution">
    <text evidence="2">The sequence shown here is derived from an EMBL/GenBank/DDBJ whole genome shotgun (WGS) entry which is preliminary data.</text>
</comment>
<reference evidence="4 5" key="1">
    <citation type="submission" date="2019-05" db="EMBL/GenBank/DDBJ databases">
        <title>Emergence of the Ug99 lineage of the wheat stem rust pathogen through somatic hybridization.</title>
        <authorList>
            <person name="Li F."/>
            <person name="Upadhyaya N.M."/>
            <person name="Sperschneider J."/>
            <person name="Matny O."/>
            <person name="Nguyen-Phuc H."/>
            <person name="Mago R."/>
            <person name="Raley C."/>
            <person name="Miller M.E."/>
            <person name="Silverstein K.A.T."/>
            <person name="Henningsen E."/>
            <person name="Hirsch C.D."/>
            <person name="Visser B."/>
            <person name="Pretorius Z.A."/>
            <person name="Steffenson B.J."/>
            <person name="Schwessinger B."/>
            <person name="Dodds P.N."/>
            <person name="Figueroa M."/>
        </authorList>
    </citation>
    <scope>NUCLEOTIDE SEQUENCE [LARGE SCALE GENOMIC DNA]</scope>
    <source>
        <strain evidence="2">21-0</strain>
        <strain evidence="3 5">Ug99</strain>
    </source>
</reference>
<evidence type="ECO:0000313" key="5">
    <source>
        <dbReference type="Proteomes" id="UP000325313"/>
    </source>
</evidence>
<accession>A0A5B0LL66</accession>
<name>A0A5B0LL66_PUCGR</name>
<organism evidence="2 4">
    <name type="scientific">Puccinia graminis f. sp. tritici</name>
    <dbReference type="NCBI Taxonomy" id="56615"/>
    <lineage>
        <taxon>Eukaryota</taxon>
        <taxon>Fungi</taxon>
        <taxon>Dikarya</taxon>
        <taxon>Basidiomycota</taxon>
        <taxon>Pucciniomycotina</taxon>
        <taxon>Pucciniomycetes</taxon>
        <taxon>Pucciniales</taxon>
        <taxon>Pucciniaceae</taxon>
        <taxon>Puccinia</taxon>
    </lineage>
</organism>
<dbReference type="EMBL" id="VDEP01000480">
    <property type="protein sequence ID" value="KAA1071088.1"/>
    <property type="molecule type" value="Genomic_DNA"/>
</dbReference>
<dbReference type="AlphaFoldDB" id="A0A5B0LL66"/>
<feature type="region of interest" description="Disordered" evidence="1">
    <location>
        <begin position="49"/>
        <end position="73"/>
    </location>
</feature>
<keyword evidence="4" id="KW-1185">Reference proteome</keyword>
<evidence type="ECO:0000313" key="4">
    <source>
        <dbReference type="Proteomes" id="UP000324748"/>
    </source>
</evidence>
<evidence type="ECO:0000256" key="1">
    <source>
        <dbReference type="SAM" id="MobiDB-lite"/>
    </source>
</evidence>
<dbReference type="Proteomes" id="UP000324748">
    <property type="component" value="Unassembled WGS sequence"/>
</dbReference>
<sequence>MLPLPVARPPPPALPPPAQCRIGGGALEIAPSFVRPAGADWRASAPAVVAWSPPTTREPSSSDQTIPPTNAEE</sequence>
<feature type="compositionally biased region" description="Polar residues" evidence="1">
    <location>
        <begin position="55"/>
        <end position="73"/>
    </location>
</feature>
<evidence type="ECO:0000313" key="3">
    <source>
        <dbReference type="EMBL" id="KAA1071088.1"/>
    </source>
</evidence>
<gene>
    <name evidence="2" type="ORF">PGT21_020459</name>
    <name evidence="3" type="ORF">PGTUg99_013175</name>
</gene>
<protein>
    <submittedName>
        <fullName evidence="2">Uncharacterized protein</fullName>
    </submittedName>
</protein>
<evidence type="ECO:0000313" key="2">
    <source>
        <dbReference type="EMBL" id="KAA1064969.1"/>
    </source>
</evidence>
<dbReference type="Proteomes" id="UP000325313">
    <property type="component" value="Unassembled WGS sequence"/>
</dbReference>